<name>A0ABS1C941_9FIRM</name>
<dbReference type="PANTHER" id="PTHR36529">
    <property type="entry name" value="SLL1095 PROTEIN"/>
    <property type="match status" value="1"/>
</dbReference>
<dbReference type="SUPFAM" id="SSF53448">
    <property type="entry name" value="Nucleotide-diphospho-sugar transferases"/>
    <property type="match status" value="1"/>
</dbReference>
<reference evidence="1 2" key="1">
    <citation type="submission" date="2020-09" db="EMBL/GenBank/DDBJ databases">
        <title>Parvimonas S3374 sp. nov.</title>
        <authorList>
            <person name="Buhl M."/>
        </authorList>
    </citation>
    <scope>NUCLEOTIDE SEQUENCE [LARGE SCALE GENOMIC DNA]</scope>
    <source>
        <strain evidence="1 2">S3374</strain>
    </source>
</reference>
<dbReference type="Pfam" id="PF09837">
    <property type="entry name" value="DUF2064"/>
    <property type="match status" value="1"/>
</dbReference>
<dbReference type="NCBIfam" id="TIGR04282">
    <property type="entry name" value="glyco_like_cofC"/>
    <property type="match status" value="1"/>
</dbReference>
<dbReference type="Proteomes" id="UP000823123">
    <property type="component" value="Unassembled WGS sequence"/>
</dbReference>
<dbReference type="InterPro" id="IPR018641">
    <property type="entry name" value="Trfase_1_rSAM/seldom-assoc"/>
</dbReference>
<dbReference type="InterPro" id="IPR029044">
    <property type="entry name" value="Nucleotide-diphossugar_trans"/>
</dbReference>
<comment type="caution">
    <text evidence="1">The sequence shown here is derived from an EMBL/GenBank/DDBJ whole genome shotgun (WGS) entry which is preliminary data.</text>
</comment>
<dbReference type="RefSeq" id="WP_201275544.1">
    <property type="nucleotide sequence ID" value="NZ_JACVDA010000010.1"/>
</dbReference>
<organism evidence="1 2">
    <name type="scientific">Parvimonas parva</name>
    <dbReference type="NCBI Taxonomy" id="2769485"/>
    <lineage>
        <taxon>Bacteria</taxon>
        <taxon>Bacillati</taxon>
        <taxon>Bacillota</taxon>
        <taxon>Tissierellia</taxon>
        <taxon>Tissierellales</taxon>
        <taxon>Peptoniphilaceae</taxon>
        <taxon>Parvimonas</taxon>
    </lineage>
</organism>
<sequence length="220" mass="25856">MKEYAVIIFTRFPSKNKVKTRLSKDIDTNLVLNIHKAMVLDTISVCKNDFSDILLFITEFEKLNEENKNFFAFEKNIFSQGDYPFGEKMNFAFKKAFEMGYKKVILIGTDIPTISKKDIETALKSLDDFDACINKTFDKGYYLIGLKKLCKNLFDEKIFETESVFENTIKVLEKENLSYTSARILRDIDNKEDLDFFVKNEINFSEYEKLKKLLKECYNE</sequence>
<accession>A0ABS1C941</accession>
<gene>
    <name evidence="1" type="ORF">IBJ83_04490</name>
</gene>
<dbReference type="PANTHER" id="PTHR36529:SF1">
    <property type="entry name" value="GLYCOSYLTRANSFERASE"/>
    <property type="match status" value="1"/>
</dbReference>
<protein>
    <submittedName>
        <fullName evidence="1">TIGR04282 family arsenosugar biosynthesis glycosyltransferase</fullName>
    </submittedName>
</protein>
<evidence type="ECO:0000313" key="1">
    <source>
        <dbReference type="EMBL" id="MBK1468575.1"/>
    </source>
</evidence>
<proteinExistence type="predicted"/>
<dbReference type="Gene3D" id="3.90.550.10">
    <property type="entry name" value="Spore Coat Polysaccharide Biosynthesis Protein SpsA, Chain A"/>
    <property type="match status" value="1"/>
</dbReference>
<keyword evidence="2" id="KW-1185">Reference proteome</keyword>
<evidence type="ECO:0000313" key="2">
    <source>
        <dbReference type="Proteomes" id="UP000823123"/>
    </source>
</evidence>
<dbReference type="EMBL" id="JACVDA010000010">
    <property type="protein sequence ID" value="MBK1468575.1"/>
    <property type="molecule type" value="Genomic_DNA"/>
</dbReference>